<feature type="domain" description="AB hydrolase-1" evidence="4">
    <location>
        <begin position="84"/>
        <end position="252"/>
    </location>
</feature>
<dbReference type="Pfam" id="PF08386">
    <property type="entry name" value="Abhydrolase_4"/>
    <property type="match status" value="1"/>
</dbReference>
<dbReference type="InterPro" id="IPR029058">
    <property type="entry name" value="AB_hydrolase_fold"/>
</dbReference>
<sequence length="549" mass="59132">MIRLSLLAFLGLSHFATATCQSCTFDQIVPSQSLVWCPCYSDFFCARLDVPLDYQNVDLGRASVPLVKLPAQANSSFGAYQGMILLNPGGPGASGVELALGNASTVQALVGTNWDVVGFDPRGIYLSEPVANCSYDVPAINTSSIQTRSVPRLSDDYFINQIQYNMELGERCAVLAGGELDAGPHMSTATTARDMLSIVDAFAETEDGKSSSKPSGLLNYYGVSYGTFLGQTFASMFPARVGNVVLDGVVNPESFLANFTGDSITHIDGIIAAFFIYCHEAGPSECSFYSGSSAHDIYERFNQSFAQLVPRVAKAQGWSNATDLESALLQLKIGLLTAANHPIEYFSLMPEILLGLESAIAAQDLAPWIKLAISYFGDANTSVYPEWSFGVLCSDQDNKWYNKTLEDVKPLIEQLEKESIIGELWDHSLLGCLGWSVKATEIFTGPFGGDTATPILFVSNTYDAVTPIENSFSSAPNYKDAQVLVIDGMGHTVSAAQNYCGYAKIAAYFQSNALPGDDYFCALEQGPFGIILNGTLAESIEQAALSDLH</sequence>
<evidence type="ECO:0000313" key="7">
    <source>
        <dbReference type="Proteomes" id="UP000758603"/>
    </source>
</evidence>
<dbReference type="Proteomes" id="UP000758603">
    <property type="component" value="Unassembled WGS sequence"/>
</dbReference>
<evidence type="ECO:0000256" key="1">
    <source>
        <dbReference type="ARBA" id="ARBA00010088"/>
    </source>
</evidence>
<evidence type="ECO:0000256" key="3">
    <source>
        <dbReference type="SAM" id="SignalP"/>
    </source>
</evidence>
<evidence type="ECO:0000259" key="5">
    <source>
        <dbReference type="Pfam" id="PF08386"/>
    </source>
</evidence>
<gene>
    <name evidence="6" type="ORF">BKA67DRAFT_533283</name>
</gene>
<dbReference type="InterPro" id="IPR051601">
    <property type="entry name" value="Serine_prot/Carboxylest_S33"/>
</dbReference>
<keyword evidence="7" id="KW-1185">Reference proteome</keyword>
<dbReference type="InterPro" id="IPR013595">
    <property type="entry name" value="Pept_S33_TAP-like_C"/>
</dbReference>
<comment type="caution">
    <text evidence="6">The sequence shown here is derived from an EMBL/GenBank/DDBJ whole genome shotgun (WGS) entry which is preliminary data.</text>
</comment>
<dbReference type="PANTHER" id="PTHR43248">
    <property type="entry name" value="2-SUCCINYL-6-HYDROXY-2,4-CYCLOHEXADIENE-1-CARBOXYLATE SYNTHASE"/>
    <property type="match status" value="1"/>
</dbReference>
<comment type="similarity">
    <text evidence="1">Belongs to the peptidase S33 family.</text>
</comment>
<dbReference type="AlphaFoldDB" id="A0A9P8UTK4"/>
<dbReference type="GeneID" id="70128564"/>
<proteinExistence type="inferred from homology"/>
<dbReference type="EMBL" id="JAGPXC010000002">
    <property type="protein sequence ID" value="KAH6658109.1"/>
    <property type="molecule type" value="Genomic_DNA"/>
</dbReference>
<feature type="signal peptide" evidence="3">
    <location>
        <begin position="1"/>
        <end position="18"/>
    </location>
</feature>
<evidence type="ECO:0000259" key="4">
    <source>
        <dbReference type="Pfam" id="PF00561"/>
    </source>
</evidence>
<dbReference type="InterPro" id="IPR000073">
    <property type="entry name" value="AB_hydrolase_1"/>
</dbReference>
<dbReference type="OrthoDB" id="425534at2759"/>
<evidence type="ECO:0000256" key="2">
    <source>
        <dbReference type="ARBA" id="ARBA00022801"/>
    </source>
</evidence>
<keyword evidence="2" id="KW-0378">Hydrolase</keyword>
<organism evidence="6 7">
    <name type="scientific">Truncatella angustata</name>
    <dbReference type="NCBI Taxonomy" id="152316"/>
    <lineage>
        <taxon>Eukaryota</taxon>
        <taxon>Fungi</taxon>
        <taxon>Dikarya</taxon>
        <taxon>Ascomycota</taxon>
        <taxon>Pezizomycotina</taxon>
        <taxon>Sordariomycetes</taxon>
        <taxon>Xylariomycetidae</taxon>
        <taxon>Amphisphaeriales</taxon>
        <taxon>Sporocadaceae</taxon>
        <taxon>Truncatella</taxon>
    </lineage>
</organism>
<dbReference type="PANTHER" id="PTHR43248:SF25">
    <property type="entry name" value="AB HYDROLASE-1 DOMAIN-CONTAINING PROTEIN-RELATED"/>
    <property type="match status" value="1"/>
</dbReference>
<keyword evidence="3" id="KW-0732">Signal</keyword>
<dbReference type="RefSeq" id="XP_045962343.1">
    <property type="nucleotide sequence ID" value="XM_046099672.1"/>
</dbReference>
<evidence type="ECO:0000313" key="6">
    <source>
        <dbReference type="EMBL" id="KAH6658109.1"/>
    </source>
</evidence>
<dbReference type="GO" id="GO:0016787">
    <property type="term" value="F:hydrolase activity"/>
    <property type="evidence" value="ECO:0007669"/>
    <property type="project" value="UniProtKB-KW"/>
</dbReference>
<dbReference type="Pfam" id="PF00561">
    <property type="entry name" value="Abhydrolase_1"/>
    <property type="match status" value="1"/>
</dbReference>
<feature type="domain" description="Peptidase S33 tripeptidyl aminopeptidase-like C-terminal" evidence="5">
    <location>
        <begin position="420"/>
        <end position="521"/>
    </location>
</feature>
<reference evidence="6" key="1">
    <citation type="journal article" date="2021" name="Nat. Commun.">
        <title>Genetic determinants of endophytism in the Arabidopsis root mycobiome.</title>
        <authorList>
            <person name="Mesny F."/>
            <person name="Miyauchi S."/>
            <person name="Thiergart T."/>
            <person name="Pickel B."/>
            <person name="Atanasova L."/>
            <person name="Karlsson M."/>
            <person name="Huettel B."/>
            <person name="Barry K.W."/>
            <person name="Haridas S."/>
            <person name="Chen C."/>
            <person name="Bauer D."/>
            <person name="Andreopoulos W."/>
            <person name="Pangilinan J."/>
            <person name="LaButti K."/>
            <person name="Riley R."/>
            <person name="Lipzen A."/>
            <person name="Clum A."/>
            <person name="Drula E."/>
            <person name="Henrissat B."/>
            <person name="Kohler A."/>
            <person name="Grigoriev I.V."/>
            <person name="Martin F.M."/>
            <person name="Hacquard S."/>
        </authorList>
    </citation>
    <scope>NUCLEOTIDE SEQUENCE</scope>
    <source>
        <strain evidence="6">MPI-SDFR-AT-0073</strain>
    </source>
</reference>
<dbReference type="SUPFAM" id="SSF53474">
    <property type="entry name" value="alpha/beta-Hydrolases"/>
    <property type="match status" value="1"/>
</dbReference>
<feature type="chain" id="PRO_5040375877" description="Alpha/beta-hydrolase" evidence="3">
    <location>
        <begin position="19"/>
        <end position="549"/>
    </location>
</feature>
<evidence type="ECO:0008006" key="8">
    <source>
        <dbReference type="Google" id="ProtNLM"/>
    </source>
</evidence>
<accession>A0A9P8UTK4</accession>
<protein>
    <recommendedName>
        <fullName evidence="8">Alpha/beta-hydrolase</fullName>
    </recommendedName>
</protein>
<name>A0A9P8UTK4_9PEZI</name>
<dbReference type="Gene3D" id="3.40.50.1820">
    <property type="entry name" value="alpha/beta hydrolase"/>
    <property type="match status" value="1"/>
</dbReference>